<dbReference type="GeneID" id="94844232"/>
<comment type="caution">
    <text evidence="2">The sequence shown here is derived from an EMBL/GenBank/DDBJ whole genome shotgun (WGS) entry which is preliminary data.</text>
</comment>
<feature type="region of interest" description="Disordered" evidence="1">
    <location>
        <begin position="791"/>
        <end position="838"/>
    </location>
</feature>
<protein>
    <submittedName>
        <fullName evidence="2">Uncharacterized protein</fullName>
    </submittedName>
</protein>
<dbReference type="SUPFAM" id="SSF52047">
    <property type="entry name" value="RNI-like"/>
    <property type="match status" value="1"/>
</dbReference>
<feature type="compositionally biased region" description="Basic and acidic residues" evidence="1">
    <location>
        <begin position="1069"/>
        <end position="1090"/>
    </location>
</feature>
<feature type="region of interest" description="Disordered" evidence="1">
    <location>
        <begin position="938"/>
        <end position="1021"/>
    </location>
</feature>
<keyword evidence="3" id="KW-1185">Reference proteome</keyword>
<dbReference type="Proteomes" id="UP000179807">
    <property type="component" value="Unassembled WGS sequence"/>
</dbReference>
<dbReference type="InterPro" id="IPR032675">
    <property type="entry name" value="LRR_dom_sf"/>
</dbReference>
<dbReference type="PANTHER" id="PTHR24112">
    <property type="entry name" value="LEUCINE-RICH REPEAT, ISOFORM F-RELATED"/>
    <property type="match status" value="1"/>
</dbReference>
<dbReference type="OrthoDB" id="427001at2759"/>
<dbReference type="GO" id="GO:0030027">
    <property type="term" value="C:lamellipodium"/>
    <property type="evidence" value="ECO:0007669"/>
    <property type="project" value="TreeGrafter"/>
</dbReference>
<feature type="region of interest" description="Disordered" evidence="1">
    <location>
        <begin position="1036"/>
        <end position="1105"/>
    </location>
</feature>
<dbReference type="GO" id="GO:0034315">
    <property type="term" value="P:regulation of Arp2/3 complex-mediated actin nucleation"/>
    <property type="evidence" value="ECO:0007669"/>
    <property type="project" value="TreeGrafter"/>
</dbReference>
<feature type="region of interest" description="Disordered" evidence="1">
    <location>
        <begin position="883"/>
        <end position="920"/>
    </location>
</feature>
<feature type="compositionally biased region" description="Basic and acidic residues" evidence="1">
    <location>
        <begin position="948"/>
        <end position="964"/>
    </location>
</feature>
<feature type="region of interest" description="Disordered" evidence="1">
    <location>
        <begin position="1143"/>
        <end position="1221"/>
    </location>
</feature>
<dbReference type="AlphaFoldDB" id="A0A1J4JL32"/>
<accession>A0A1J4JL32</accession>
<dbReference type="VEuPathDB" id="TrichDB:TRFO_34191"/>
<dbReference type="GO" id="GO:0016477">
    <property type="term" value="P:cell migration"/>
    <property type="evidence" value="ECO:0007669"/>
    <property type="project" value="TreeGrafter"/>
</dbReference>
<dbReference type="EMBL" id="MLAK01001008">
    <property type="protein sequence ID" value="OHS99377.1"/>
    <property type="molecule type" value="Genomic_DNA"/>
</dbReference>
<feature type="compositionally biased region" description="Basic and acidic residues" evidence="1">
    <location>
        <begin position="768"/>
        <end position="779"/>
    </location>
</feature>
<feature type="compositionally biased region" description="Low complexity" evidence="1">
    <location>
        <begin position="749"/>
        <end position="767"/>
    </location>
</feature>
<proteinExistence type="predicted"/>
<dbReference type="RefSeq" id="XP_068352514.1">
    <property type="nucleotide sequence ID" value="XM_068509528.1"/>
</dbReference>
<feature type="compositionally biased region" description="Polar residues" evidence="1">
    <location>
        <begin position="1042"/>
        <end position="1054"/>
    </location>
</feature>
<evidence type="ECO:0000256" key="1">
    <source>
        <dbReference type="SAM" id="MobiDB-lite"/>
    </source>
</evidence>
<organism evidence="2 3">
    <name type="scientific">Tritrichomonas foetus</name>
    <dbReference type="NCBI Taxonomy" id="1144522"/>
    <lineage>
        <taxon>Eukaryota</taxon>
        <taxon>Metamonada</taxon>
        <taxon>Parabasalia</taxon>
        <taxon>Tritrichomonadida</taxon>
        <taxon>Tritrichomonadidae</taxon>
        <taxon>Tritrichomonas</taxon>
    </lineage>
</organism>
<sequence length="1221" mass="139077">MIFYEVFNSKHLMEDPLKQAIHRCEEMGTSVLYSGFVMKQHDNRKGQAKRILIITDQFITYFKEGDTLEVVRTNYWCDVTSFKFNTARINLTFRESIFRFVSDETPSIANIINEIILRTLTVDEVDKLNLENYHCISINPKGALSRCGTIIGKQGKSTKEFGSYDKLRIALTTQQNWYKLSKDDVKNYLDSILETIRVVPNIKTYIFPKLIDGSKIFKALSEIYDDKTTNVSFLVFKCGISQNSKDFHSFIDSLKKSSNIHLKGLSFMNAVDFSNKNLEQIQKLFSNSQNEQLNSLVLSGISPTKRITNLFNKGALNSVRYLALDKTIDLDFPILIPALNNIQVLSLKYCNLEITSVIKVLYESNLHLKYLDLSSNICTEKFPHNISLPSDLDCLYINDMKWEETTFPDFFEAILRSDSDNGLKLHCDSLKISDNDYSLTFEMVKSIPAGFLTEFSWNNNQIHENLMEFLVKNVDLHVLFLKGVFSVYVKQPIIKFCKILPRFVGLTHLVLSGTRGNEIGDEIISICESLKKLNRLHYLDVSNNMILDEGIHSLLDLLLNNKSIKTICFDNSEISSTGVLDEFISELIKARRRIKISYPREDIEKLLSFFDISPEYVENLKIKIKCVAEGEHSILPPKPIRVAHDDAELPVSQKVQANKRSSFRNLASVFKNRGGSMRISRPPTIENDPNSFFNRPFEVFYSHFDGSFPQYLDEKLEEKLSGNYTSINENSILIDANIIVNDQPKNNDKSNNSSKNSDSKSSNNTSSSKEDLRDRKGSDHEDFQMEIIQKGVQFNDNLDSGEGDKDLDDHGKSPLPLIKEENHTLSSSASGKKNAEKKNFIFEKEEKTKSKPSKYNNSQIQKALKKMKEIKLHELNFLSSSDELIMDPNEDSTTTTVTTTASSESESQPSRRSTNRKRNQIIERNVKLDFKEDFETENKPSLFGNMPKLEKITKNHQVDSEKVNKSRKNGKQMPNSYNKPENKLNDKHKVSNDNIIDTKKIAKISPNKNTHNDYENVKDEDEVKVENVNVLIKDESDEDSSKIFTTPKSNSKIKAQQKALIPQHSNKTSKSEKRNKISKNAKADKNETPTKRNPKILKPSPPKSPIRYETIILDQNSEVVISSLSEGSSYSESEPEEFNDISAFLNGSMSPGKKPGAIHTEAPDLKVGKLSPTIKGPIENTDASWEFPVPRQTRVSNKHITGQYEDQYSPKNVVKSVKARK</sequence>
<feature type="compositionally biased region" description="Polar residues" evidence="1">
    <location>
        <begin position="1193"/>
        <end position="1210"/>
    </location>
</feature>
<evidence type="ECO:0000313" key="3">
    <source>
        <dbReference type="Proteomes" id="UP000179807"/>
    </source>
</evidence>
<feature type="compositionally biased region" description="Basic and acidic residues" evidence="1">
    <location>
        <begin position="802"/>
        <end position="823"/>
    </location>
</feature>
<feature type="compositionally biased region" description="Low complexity" evidence="1">
    <location>
        <begin position="892"/>
        <end position="912"/>
    </location>
</feature>
<dbReference type="GO" id="GO:0005886">
    <property type="term" value="C:plasma membrane"/>
    <property type="evidence" value="ECO:0007669"/>
    <property type="project" value="TreeGrafter"/>
</dbReference>
<reference evidence="2" key="1">
    <citation type="submission" date="2016-10" db="EMBL/GenBank/DDBJ databases">
        <authorList>
            <person name="Benchimol M."/>
            <person name="Almeida L.G."/>
            <person name="Vasconcelos A.T."/>
            <person name="Perreira-Neves A."/>
            <person name="Rosa I.A."/>
            <person name="Tasca T."/>
            <person name="Bogo M.R."/>
            <person name="de Souza W."/>
        </authorList>
    </citation>
    <scope>NUCLEOTIDE SEQUENCE [LARGE SCALE GENOMIC DNA]</scope>
    <source>
        <strain evidence="2">K</strain>
    </source>
</reference>
<dbReference type="InterPro" id="IPR051279">
    <property type="entry name" value="PP1-Reg/Actin-Interact_Protein"/>
</dbReference>
<dbReference type="PANTHER" id="PTHR24112:SF64">
    <property type="entry name" value="CHROMOSOME UNDETERMINED SCAFFOLD_46, WHOLE GENOME SHOTGUN SEQUENCE"/>
    <property type="match status" value="1"/>
</dbReference>
<dbReference type="Gene3D" id="3.80.10.10">
    <property type="entry name" value="Ribonuclease Inhibitor"/>
    <property type="match status" value="1"/>
</dbReference>
<name>A0A1J4JL32_9EUKA</name>
<feature type="region of interest" description="Disordered" evidence="1">
    <location>
        <begin position="742"/>
        <end position="779"/>
    </location>
</feature>
<evidence type="ECO:0000313" key="2">
    <source>
        <dbReference type="EMBL" id="OHS99377.1"/>
    </source>
</evidence>
<gene>
    <name evidence="2" type="ORF">TRFO_34191</name>
</gene>
<feature type="compositionally biased region" description="Basic and acidic residues" evidence="1">
    <location>
        <begin position="980"/>
        <end position="1000"/>
    </location>
</feature>